<dbReference type="SUPFAM" id="SSF46689">
    <property type="entry name" value="Homeodomain-like"/>
    <property type="match status" value="1"/>
</dbReference>
<dbReference type="InterPro" id="IPR009057">
    <property type="entry name" value="Homeodomain-like_sf"/>
</dbReference>
<evidence type="ECO:0000256" key="4">
    <source>
        <dbReference type="ARBA" id="ARBA00023242"/>
    </source>
</evidence>
<evidence type="ECO:0000256" key="7">
    <source>
        <dbReference type="SAM" id="MobiDB-lite"/>
    </source>
</evidence>
<sequence length="264" mass="29325">MALLPVYYRLHINKTSNWTPIAITRPIRASQRWRVTGGFVPVDSNKRPSNLRERSVGVWGSVAVVAHSIRALSDILGADSGPSGTTEKYPEYEPGQRGQAPVGYPPGPYAGHMMPPQGLIPSSRAYQFSYAGRGLPVDPLLDLPEASALPIPLPVYIRSRSPGEASAFLRPKKCRRSRTVFTELQLIGLEKRFETQKYLSTPDRIDLAESLGLSQVQVKTWYQNRRMKWKKSITQHDGKAGLQEISEPSNKDENSSNPTAHVPP</sequence>
<dbReference type="PRINTS" id="PR00031">
    <property type="entry name" value="HTHREPRESSR"/>
</dbReference>
<evidence type="ECO:0000313" key="10">
    <source>
        <dbReference type="RefSeq" id="XP_022322995.1"/>
    </source>
</evidence>
<dbReference type="InterPro" id="IPR020479">
    <property type="entry name" value="HD_metazoa"/>
</dbReference>
<evidence type="ECO:0000259" key="8">
    <source>
        <dbReference type="PROSITE" id="PS50071"/>
    </source>
</evidence>
<feature type="compositionally biased region" description="Polar residues" evidence="7">
    <location>
        <begin position="255"/>
        <end position="264"/>
    </location>
</feature>
<dbReference type="PANTHER" id="PTHR24333">
    <property type="entry name" value="HOMEO BOX HB9 LIKE A-RELATED"/>
    <property type="match status" value="1"/>
</dbReference>
<dbReference type="GO" id="GO:0005634">
    <property type="term" value="C:nucleus"/>
    <property type="evidence" value="ECO:0007669"/>
    <property type="project" value="UniProtKB-SubCell"/>
</dbReference>
<keyword evidence="2 5" id="KW-0238">DNA-binding</keyword>
<dbReference type="Pfam" id="PF00046">
    <property type="entry name" value="Homeodomain"/>
    <property type="match status" value="1"/>
</dbReference>
<keyword evidence="9" id="KW-1185">Reference proteome</keyword>
<reference evidence="10" key="1">
    <citation type="submission" date="2025-08" db="UniProtKB">
        <authorList>
            <consortium name="RefSeq"/>
        </authorList>
    </citation>
    <scope>IDENTIFICATION</scope>
    <source>
        <tissue evidence="10">Whole sample</tissue>
    </source>
</reference>
<dbReference type="InterPro" id="IPR017970">
    <property type="entry name" value="Homeobox_CS"/>
</dbReference>
<dbReference type="KEGG" id="cvn:111124435"/>
<keyword evidence="3 5" id="KW-0371">Homeobox</keyword>
<dbReference type="InterPro" id="IPR001356">
    <property type="entry name" value="HD"/>
</dbReference>
<feature type="DNA-binding region" description="Homeobox" evidence="5">
    <location>
        <begin position="174"/>
        <end position="233"/>
    </location>
</feature>
<dbReference type="PRINTS" id="PR00024">
    <property type="entry name" value="HOMEOBOX"/>
</dbReference>
<dbReference type="CDD" id="cd00086">
    <property type="entry name" value="homeodomain"/>
    <property type="match status" value="1"/>
</dbReference>
<evidence type="ECO:0000256" key="5">
    <source>
        <dbReference type="PROSITE-ProRule" id="PRU00108"/>
    </source>
</evidence>
<organism evidence="9 10">
    <name type="scientific">Crassostrea virginica</name>
    <name type="common">Eastern oyster</name>
    <dbReference type="NCBI Taxonomy" id="6565"/>
    <lineage>
        <taxon>Eukaryota</taxon>
        <taxon>Metazoa</taxon>
        <taxon>Spiralia</taxon>
        <taxon>Lophotrochozoa</taxon>
        <taxon>Mollusca</taxon>
        <taxon>Bivalvia</taxon>
        <taxon>Autobranchia</taxon>
        <taxon>Pteriomorphia</taxon>
        <taxon>Ostreida</taxon>
        <taxon>Ostreoidea</taxon>
        <taxon>Ostreidae</taxon>
        <taxon>Crassostrea</taxon>
    </lineage>
</organism>
<dbReference type="AlphaFoldDB" id="A0A8B8D5R0"/>
<evidence type="ECO:0000256" key="2">
    <source>
        <dbReference type="ARBA" id="ARBA00023125"/>
    </source>
</evidence>
<dbReference type="PROSITE" id="PS00027">
    <property type="entry name" value="HOMEOBOX_1"/>
    <property type="match status" value="1"/>
</dbReference>
<protein>
    <submittedName>
        <fullName evidence="10">Homeobox protein BarH-like 1</fullName>
    </submittedName>
</protein>
<dbReference type="InterPro" id="IPR050848">
    <property type="entry name" value="Homeobox_TF"/>
</dbReference>
<dbReference type="OrthoDB" id="6159439at2759"/>
<proteinExistence type="predicted"/>
<dbReference type="GO" id="GO:0003677">
    <property type="term" value="F:DNA binding"/>
    <property type="evidence" value="ECO:0007669"/>
    <property type="project" value="UniProtKB-UniRule"/>
</dbReference>
<feature type="region of interest" description="Disordered" evidence="7">
    <location>
        <begin position="76"/>
        <end position="98"/>
    </location>
</feature>
<dbReference type="Proteomes" id="UP000694844">
    <property type="component" value="Chromosome 3"/>
</dbReference>
<dbReference type="InterPro" id="IPR000047">
    <property type="entry name" value="HTH_motif"/>
</dbReference>
<dbReference type="GeneID" id="111124435"/>
<feature type="region of interest" description="Disordered" evidence="7">
    <location>
        <begin position="232"/>
        <end position="264"/>
    </location>
</feature>
<dbReference type="PANTHER" id="PTHR24333:SF11">
    <property type="entry name" value="HOMEOBOX PROTEIN BARH-LIKE 1B"/>
    <property type="match status" value="1"/>
</dbReference>
<evidence type="ECO:0000256" key="3">
    <source>
        <dbReference type="ARBA" id="ARBA00023155"/>
    </source>
</evidence>
<keyword evidence="4 5" id="KW-0539">Nucleus</keyword>
<comment type="subcellular location">
    <subcellularLocation>
        <location evidence="1 5 6">Nucleus</location>
    </subcellularLocation>
</comment>
<dbReference type="SMART" id="SM00389">
    <property type="entry name" value="HOX"/>
    <property type="match status" value="1"/>
</dbReference>
<name>A0A8B8D5R0_CRAVI</name>
<evidence type="ECO:0000256" key="6">
    <source>
        <dbReference type="RuleBase" id="RU000682"/>
    </source>
</evidence>
<accession>A0A8B8D5R0</accession>
<dbReference type="RefSeq" id="XP_022322995.1">
    <property type="nucleotide sequence ID" value="XM_022467287.1"/>
</dbReference>
<evidence type="ECO:0000256" key="1">
    <source>
        <dbReference type="ARBA" id="ARBA00004123"/>
    </source>
</evidence>
<dbReference type="PROSITE" id="PS50071">
    <property type="entry name" value="HOMEOBOX_2"/>
    <property type="match status" value="1"/>
</dbReference>
<evidence type="ECO:0000313" key="9">
    <source>
        <dbReference type="Proteomes" id="UP000694844"/>
    </source>
</evidence>
<gene>
    <name evidence="10" type="primary">LOC111124435</name>
</gene>
<dbReference type="GO" id="GO:0000981">
    <property type="term" value="F:DNA-binding transcription factor activity, RNA polymerase II-specific"/>
    <property type="evidence" value="ECO:0007669"/>
    <property type="project" value="InterPro"/>
</dbReference>
<feature type="domain" description="Homeobox" evidence="8">
    <location>
        <begin position="172"/>
        <end position="232"/>
    </location>
</feature>
<dbReference type="Gene3D" id="1.10.10.60">
    <property type="entry name" value="Homeodomain-like"/>
    <property type="match status" value="1"/>
</dbReference>